<evidence type="ECO:0000313" key="2">
    <source>
        <dbReference type="Proteomes" id="UP000799428"/>
    </source>
</evidence>
<dbReference type="AlphaFoldDB" id="A0A6G1JUK8"/>
<keyword evidence="2" id="KW-1185">Reference proteome</keyword>
<name>A0A6G1JUK8_9PLEO</name>
<proteinExistence type="predicted"/>
<dbReference type="Proteomes" id="UP000799428">
    <property type="component" value="Unassembled WGS sequence"/>
</dbReference>
<dbReference type="EMBL" id="MU005783">
    <property type="protein sequence ID" value="KAF2704296.1"/>
    <property type="molecule type" value="Genomic_DNA"/>
</dbReference>
<sequence>MYIRAYAVLRAAQNICKTLLCMSTSRKKGLIRYTRCRYIFLHPYTVGLMELCKHKGKKWSSGFSPIRHPLPNASSHAGLFPPNPFPQATIIWNSCTRQLWNSPGTEATRTPMYLGSTQSFLLVPLPIPTPTFSCTPRLCIEEGRTKVGGRLGNISART</sequence>
<accession>A0A6G1JUK8</accession>
<gene>
    <name evidence="1" type="ORF">K504DRAFT_162865</name>
</gene>
<reference evidence="1" key="1">
    <citation type="journal article" date="2020" name="Stud. Mycol.">
        <title>101 Dothideomycetes genomes: a test case for predicting lifestyles and emergence of pathogens.</title>
        <authorList>
            <person name="Haridas S."/>
            <person name="Albert R."/>
            <person name="Binder M."/>
            <person name="Bloem J."/>
            <person name="Labutti K."/>
            <person name="Salamov A."/>
            <person name="Andreopoulos B."/>
            <person name="Baker S."/>
            <person name="Barry K."/>
            <person name="Bills G."/>
            <person name="Bluhm B."/>
            <person name="Cannon C."/>
            <person name="Castanera R."/>
            <person name="Culley D."/>
            <person name="Daum C."/>
            <person name="Ezra D."/>
            <person name="Gonzalez J."/>
            <person name="Henrissat B."/>
            <person name="Kuo A."/>
            <person name="Liang C."/>
            <person name="Lipzen A."/>
            <person name="Lutzoni F."/>
            <person name="Magnuson J."/>
            <person name="Mondo S."/>
            <person name="Nolan M."/>
            <person name="Ohm R."/>
            <person name="Pangilinan J."/>
            <person name="Park H.-J."/>
            <person name="Ramirez L."/>
            <person name="Alfaro M."/>
            <person name="Sun H."/>
            <person name="Tritt A."/>
            <person name="Yoshinaga Y."/>
            <person name="Zwiers L.-H."/>
            <person name="Turgeon B."/>
            <person name="Goodwin S."/>
            <person name="Spatafora J."/>
            <person name="Crous P."/>
            <person name="Grigoriev I."/>
        </authorList>
    </citation>
    <scope>NUCLEOTIDE SEQUENCE</scope>
    <source>
        <strain evidence="1">CBS 279.74</strain>
    </source>
</reference>
<protein>
    <submittedName>
        <fullName evidence="1">Uncharacterized protein</fullName>
    </submittedName>
</protein>
<organism evidence="1 2">
    <name type="scientific">Pleomassaria siparia CBS 279.74</name>
    <dbReference type="NCBI Taxonomy" id="1314801"/>
    <lineage>
        <taxon>Eukaryota</taxon>
        <taxon>Fungi</taxon>
        <taxon>Dikarya</taxon>
        <taxon>Ascomycota</taxon>
        <taxon>Pezizomycotina</taxon>
        <taxon>Dothideomycetes</taxon>
        <taxon>Pleosporomycetidae</taxon>
        <taxon>Pleosporales</taxon>
        <taxon>Pleomassariaceae</taxon>
        <taxon>Pleomassaria</taxon>
    </lineage>
</organism>
<evidence type="ECO:0000313" key="1">
    <source>
        <dbReference type="EMBL" id="KAF2704296.1"/>
    </source>
</evidence>